<feature type="domain" description="Exocyst complex subunit Exo70 C-terminal" evidence="6">
    <location>
        <begin position="280"/>
        <end position="641"/>
    </location>
</feature>
<dbReference type="PANTHER" id="PTHR12542:SF41">
    <property type="entry name" value="EXOCYST COMPLEX COMPONENT 7"/>
    <property type="match status" value="1"/>
</dbReference>
<dbReference type="Proteomes" id="UP001359559">
    <property type="component" value="Unassembled WGS sequence"/>
</dbReference>
<keyword evidence="8" id="KW-1185">Reference proteome</keyword>
<evidence type="ECO:0000256" key="2">
    <source>
        <dbReference type="ARBA" id="ARBA00022448"/>
    </source>
</evidence>
<feature type="region of interest" description="Disordered" evidence="5">
    <location>
        <begin position="165"/>
        <end position="206"/>
    </location>
</feature>
<sequence length="654" mass="73594">MMGIAVGGGDLLSEKAGMMRESLQKSQGITDNVVTILGSFDHRLSALETAMRPTQIRTHSIRKAHENIDKTLKAAEVVLAHFDQYRQAEAKILKGPHEDLENYLEAIDKLRSNIEFFGSKKGFKSSDGIVGHANNLLAKAISKLEDEFKQLLSSYSKPVEPERLFDCLPNSMRPSSGSPGHEGDPSSKVPSNHHSEPHNNNDDAVVYTPPALIPPRFLPLLHDLAQQMVEAGHRQQLLKIYRDARSNVLEESLQKLGVEKLNKDDVQKLQWEILEAKIGNWIHFMRIAVKLLFAGERKVCDQIFEGFDSLSEQCFADVTTNSVSMLLSFGEAIAKSKRSPEKLFVLLDMYEIMQELHSEIETLFKGKACSDIREAANGLTKRLAQTAQETFGDFEEAVEKDATKTAVTDGTVHPLTSYVINYVKFLFDYRSTLKQLFQEFEDGNDSSQLASVTMRIMQALQTNLEGKSKQYKDQALTHLFLMNNIHYIVRSVRRSEAKDLLGDDWVQRHRRIVQQYANQYKRNAWAKILQCLSIQGLTSSGGGSGTAGGDGGTGSSSGASRALVKDRFKTFNIMFEELHQKQSQWTVPDTELRESLRLAVAEVLLPAYRSFVKRFGPLVESGKNPQKYIKYTAEDLDRMLGEFFEGKNMSETKR</sequence>
<dbReference type="SUPFAM" id="SSF74788">
    <property type="entry name" value="Cullin repeat-like"/>
    <property type="match status" value="1"/>
</dbReference>
<evidence type="ECO:0000313" key="8">
    <source>
        <dbReference type="Proteomes" id="UP001359559"/>
    </source>
</evidence>
<dbReference type="PANTHER" id="PTHR12542">
    <property type="entry name" value="EXOCYST COMPLEX PROTEIN EXO70"/>
    <property type="match status" value="1"/>
</dbReference>
<accession>A0AAN9IL37</accession>
<dbReference type="GO" id="GO:0006887">
    <property type="term" value="P:exocytosis"/>
    <property type="evidence" value="ECO:0007669"/>
    <property type="project" value="UniProtKB-KW"/>
</dbReference>
<dbReference type="AlphaFoldDB" id="A0AAN9IL37"/>
<dbReference type="Pfam" id="PF03081">
    <property type="entry name" value="Exo70_C"/>
    <property type="match status" value="1"/>
</dbReference>
<comment type="caution">
    <text evidence="7">The sequence shown here is derived from an EMBL/GenBank/DDBJ whole genome shotgun (WGS) entry which is preliminary data.</text>
</comment>
<dbReference type="InterPro" id="IPR046364">
    <property type="entry name" value="Exo70_C"/>
</dbReference>
<evidence type="ECO:0000256" key="1">
    <source>
        <dbReference type="ARBA" id="ARBA00006756"/>
    </source>
</evidence>
<keyword evidence="3 4" id="KW-0268">Exocytosis</keyword>
<organism evidence="7 8">
    <name type="scientific">Clitoria ternatea</name>
    <name type="common">Butterfly pea</name>
    <dbReference type="NCBI Taxonomy" id="43366"/>
    <lineage>
        <taxon>Eukaryota</taxon>
        <taxon>Viridiplantae</taxon>
        <taxon>Streptophyta</taxon>
        <taxon>Embryophyta</taxon>
        <taxon>Tracheophyta</taxon>
        <taxon>Spermatophyta</taxon>
        <taxon>Magnoliopsida</taxon>
        <taxon>eudicotyledons</taxon>
        <taxon>Gunneridae</taxon>
        <taxon>Pentapetalae</taxon>
        <taxon>rosids</taxon>
        <taxon>fabids</taxon>
        <taxon>Fabales</taxon>
        <taxon>Fabaceae</taxon>
        <taxon>Papilionoideae</taxon>
        <taxon>50 kb inversion clade</taxon>
        <taxon>NPAAA clade</taxon>
        <taxon>indigoferoid/millettioid clade</taxon>
        <taxon>Phaseoleae</taxon>
        <taxon>Clitoria</taxon>
    </lineage>
</organism>
<gene>
    <name evidence="7" type="ORF">RJT34_23623</name>
</gene>
<protein>
    <recommendedName>
        <fullName evidence="4">Exocyst subunit Exo70 family protein</fullName>
    </recommendedName>
</protein>
<dbReference type="Gene3D" id="1.20.1280.170">
    <property type="entry name" value="Exocyst complex component Exo70"/>
    <property type="match status" value="2"/>
</dbReference>
<evidence type="ECO:0000313" key="7">
    <source>
        <dbReference type="EMBL" id="KAK7278591.1"/>
    </source>
</evidence>
<evidence type="ECO:0000259" key="6">
    <source>
        <dbReference type="Pfam" id="PF03081"/>
    </source>
</evidence>
<dbReference type="Pfam" id="PF20669">
    <property type="entry name" value="Exo70_N"/>
    <property type="match status" value="1"/>
</dbReference>
<reference evidence="7 8" key="1">
    <citation type="submission" date="2024-01" db="EMBL/GenBank/DDBJ databases">
        <title>The genomes of 5 underutilized Papilionoideae crops provide insights into root nodulation and disease resistance.</title>
        <authorList>
            <person name="Yuan L."/>
        </authorList>
    </citation>
    <scope>NUCLEOTIDE SEQUENCE [LARGE SCALE GENOMIC DNA]</scope>
    <source>
        <strain evidence="7">LY-2023</strain>
        <tissue evidence="7">Leaf</tissue>
    </source>
</reference>
<dbReference type="InterPro" id="IPR016159">
    <property type="entry name" value="Cullin_repeat-like_dom_sf"/>
</dbReference>
<keyword evidence="2 4" id="KW-0813">Transport</keyword>
<dbReference type="GO" id="GO:0015031">
    <property type="term" value="P:protein transport"/>
    <property type="evidence" value="ECO:0007669"/>
    <property type="project" value="UniProtKB-KW"/>
</dbReference>
<dbReference type="InterPro" id="IPR004140">
    <property type="entry name" value="Exo70"/>
</dbReference>
<name>A0AAN9IL37_CLITE</name>
<keyword evidence="4" id="KW-0653">Protein transport</keyword>
<evidence type="ECO:0000256" key="5">
    <source>
        <dbReference type="SAM" id="MobiDB-lite"/>
    </source>
</evidence>
<dbReference type="EMBL" id="JAYKXN010000006">
    <property type="protein sequence ID" value="KAK7278591.1"/>
    <property type="molecule type" value="Genomic_DNA"/>
</dbReference>
<dbReference type="GO" id="GO:0000145">
    <property type="term" value="C:exocyst"/>
    <property type="evidence" value="ECO:0007669"/>
    <property type="project" value="InterPro"/>
</dbReference>
<evidence type="ECO:0000256" key="3">
    <source>
        <dbReference type="ARBA" id="ARBA00022483"/>
    </source>
</evidence>
<comment type="similarity">
    <text evidence="1 4">Belongs to the EXO70 family.</text>
</comment>
<proteinExistence type="inferred from homology"/>
<dbReference type="GO" id="GO:0005546">
    <property type="term" value="F:phosphatidylinositol-4,5-bisphosphate binding"/>
    <property type="evidence" value="ECO:0007669"/>
    <property type="project" value="InterPro"/>
</dbReference>
<comment type="function">
    <text evidence="4">Component of the exocyst complex.</text>
</comment>
<evidence type="ECO:0000256" key="4">
    <source>
        <dbReference type="RuleBase" id="RU365026"/>
    </source>
</evidence>